<keyword evidence="2" id="KW-1185">Reference proteome</keyword>
<sequence length="143" mass="15872">MVAITHPHKLIKASRFKSSASYLSMIITFLGFQSFNPACKAMRRGELAELASPPPRASALFGLEPSKFYLNCRRDRTALTFHSNFPNPRPGPLNLTLLTIQGHATYTYTRSVGHKIVVVQQTRCVPLGPAARHCSEFVPSLFV</sequence>
<proteinExistence type="predicted"/>
<comment type="caution">
    <text evidence="1">The sequence shown here is derived from an EMBL/GenBank/DDBJ whole genome shotgun (WGS) entry which is preliminary data.</text>
</comment>
<evidence type="ECO:0000313" key="2">
    <source>
        <dbReference type="Proteomes" id="UP000724874"/>
    </source>
</evidence>
<reference evidence="1" key="1">
    <citation type="submission" date="2020-11" db="EMBL/GenBank/DDBJ databases">
        <authorList>
            <consortium name="DOE Joint Genome Institute"/>
            <person name="Ahrendt S."/>
            <person name="Riley R."/>
            <person name="Andreopoulos W."/>
            <person name="LaButti K."/>
            <person name="Pangilinan J."/>
            <person name="Ruiz-duenas F.J."/>
            <person name="Barrasa J.M."/>
            <person name="Sanchez-Garcia M."/>
            <person name="Camarero S."/>
            <person name="Miyauchi S."/>
            <person name="Serrano A."/>
            <person name="Linde D."/>
            <person name="Babiker R."/>
            <person name="Drula E."/>
            <person name="Ayuso-Fernandez I."/>
            <person name="Pacheco R."/>
            <person name="Padilla G."/>
            <person name="Ferreira P."/>
            <person name="Barriuso J."/>
            <person name="Kellner H."/>
            <person name="Castanera R."/>
            <person name="Alfaro M."/>
            <person name="Ramirez L."/>
            <person name="Pisabarro A.G."/>
            <person name="Kuo A."/>
            <person name="Tritt A."/>
            <person name="Lipzen A."/>
            <person name="He G."/>
            <person name="Yan M."/>
            <person name="Ng V."/>
            <person name="Cullen D."/>
            <person name="Martin F."/>
            <person name="Rosso M.-N."/>
            <person name="Henrissat B."/>
            <person name="Hibbett D."/>
            <person name="Martinez A.T."/>
            <person name="Grigoriev I.V."/>
        </authorList>
    </citation>
    <scope>NUCLEOTIDE SEQUENCE</scope>
    <source>
        <strain evidence="1">AH 44721</strain>
    </source>
</reference>
<dbReference type="EMBL" id="JADNYJ010000051">
    <property type="protein sequence ID" value="KAF8899788.1"/>
    <property type="molecule type" value="Genomic_DNA"/>
</dbReference>
<protein>
    <submittedName>
        <fullName evidence="1">Uncharacterized protein</fullName>
    </submittedName>
</protein>
<dbReference type="Proteomes" id="UP000724874">
    <property type="component" value="Unassembled WGS sequence"/>
</dbReference>
<dbReference type="AlphaFoldDB" id="A0A9P5TNF3"/>
<organism evidence="1 2">
    <name type="scientific">Gymnopilus junonius</name>
    <name type="common">Spectacular rustgill mushroom</name>
    <name type="synonym">Gymnopilus spectabilis subsp. junonius</name>
    <dbReference type="NCBI Taxonomy" id="109634"/>
    <lineage>
        <taxon>Eukaryota</taxon>
        <taxon>Fungi</taxon>
        <taxon>Dikarya</taxon>
        <taxon>Basidiomycota</taxon>
        <taxon>Agaricomycotina</taxon>
        <taxon>Agaricomycetes</taxon>
        <taxon>Agaricomycetidae</taxon>
        <taxon>Agaricales</taxon>
        <taxon>Agaricineae</taxon>
        <taxon>Hymenogastraceae</taxon>
        <taxon>Gymnopilus</taxon>
    </lineage>
</organism>
<accession>A0A9P5TNF3</accession>
<name>A0A9P5TNF3_GYMJU</name>
<evidence type="ECO:0000313" key="1">
    <source>
        <dbReference type="EMBL" id="KAF8899788.1"/>
    </source>
</evidence>
<gene>
    <name evidence="1" type="ORF">CPB84DRAFT_1779984</name>
</gene>